<reference evidence="5" key="2">
    <citation type="submission" date="2022-07" db="EMBL/GenBank/DDBJ databases">
        <title>Complete genome of Mycoplasma caviae type strain G122.</title>
        <authorList>
            <person name="Spergser J."/>
        </authorList>
    </citation>
    <scope>NUCLEOTIDE SEQUENCE</scope>
    <source>
        <strain evidence="5">G122</strain>
    </source>
</reference>
<accession>A0A3P8LB40</accession>
<sequence>MRTKTKIGIVVGANIIVTGALFSALAISTSLVKRDRETKQDDIIKQYRDINVKPVIDLTTKINQFSKPKAEWFNFEGKAIWEEVKNIKTSYDPATKLLTLNYELFDTKTYKTTYLKTSIFVINLGTNTPGQPNNPPVNPGETNTPAQPNNAVKVVGKYIYDSSNNYYSSLQGLKGEELFIALLGNQQSRINNIKGYDYLYTVYQDCFIDKYFEKDGTILDIYSENPNGDDPYTFTWSKKHKGGRSEGDGFNREHLIPQSWFAKKQPARNDAHFIWPTDIKVNALRGNLPHDNVSRPSRTSLNGTKISSTACEPIDAFKGDIARAYFYFAITHINSLVSHAQGDKVFNRSSFPYVKQHFLSVYSQWSIKDQIDIIDIERNNAIASHYGGLRNPFSDYPELTDLIWGNNNKVFENHGIMTGLNQ</sequence>
<dbReference type="RefSeq" id="WP_126118413.1">
    <property type="nucleotide sequence ID" value="NZ_CP101806.1"/>
</dbReference>
<keyword evidence="1" id="KW-0540">Nuclease</keyword>
<evidence type="ECO:0000313" key="5">
    <source>
        <dbReference type="EMBL" id="UUD34975.1"/>
    </source>
</evidence>
<feature type="transmembrane region" description="Helical" evidence="4">
    <location>
        <begin position="7"/>
        <end position="27"/>
    </location>
</feature>
<dbReference type="Pfam" id="PF04231">
    <property type="entry name" value="Endonuclease_1"/>
    <property type="match status" value="1"/>
</dbReference>
<evidence type="ECO:0000256" key="1">
    <source>
        <dbReference type="ARBA" id="ARBA00022722"/>
    </source>
</evidence>
<dbReference type="InterPro" id="IPR044925">
    <property type="entry name" value="His-Me_finger_sf"/>
</dbReference>
<keyword evidence="4" id="KW-0812">Transmembrane</keyword>
<keyword evidence="8" id="KW-1185">Reference proteome</keyword>
<dbReference type="GO" id="GO:0016787">
    <property type="term" value="F:hydrolase activity"/>
    <property type="evidence" value="ECO:0007669"/>
    <property type="project" value="UniProtKB-KW"/>
</dbReference>
<evidence type="ECO:0000313" key="8">
    <source>
        <dbReference type="Proteomes" id="UP001058569"/>
    </source>
</evidence>
<evidence type="ECO:0000256" key="2">
    <source>
        <dbReference type="ARBA" id="ARBA00022801"/>
    </source>
</evidence>
<dbReference type="SUPFAM" id="SSF54060">
    <property type="entry name" value="His-Me finger endonucleases"/>
    <property type="match status" value="1"/>
</dbReference>
<dbReference type="EC" id="3.1.-.-" evidence="6"/>
<evidence type="ECO:0000313" key="6">
    <source>
        <dbReference type="EMBL" id="VDR42201.1"/>
    </source>
</evidence>
<protein>
    <submittedName>
        <fullName evidence="5">Endonuclease</fullName>
    </submittedName>
    <submittedName>
        <fullName evidence="6">Extracellular ribonuclease</fullName>
        <ecNumber evidence="6">3.1.-.-</ecNumber>
    </submittedName>
</protein>
<dbReference type="Proteomes" id="UP001058569">
    <property type="component" value="Chromosome"/>
</dbReference>
<dbReference type="Proteomes" id="UP000280036">
    <property type="component" value="Unassembled WGS sequence"/>
</dbReference>
<reference evidence="6 7" key="1">
    <citation type="submission" date="2018-12" db="EMBL/GenBank/DDBJ databases">
        <authorList>
            <consortium name="Pathogen Informatics"/>
        </authorList>
    </citation>
    <scope>NUCLEOTIDE SEQUENCE [LARGE SCALE GENOMIC DNA]</scope>
    <source>
        <strain evidence="6 7">NCTC10126</strain>
    </source>
</reference>
<keyword evidence="2 6" id="KW-0378">Hydrolase</keyword>
<dbReference type="GO" id="GO:0004519">
    <property type="term" value="F:endonuclease activity"/>
    <property type="evidence" value="ECO:0007669"/>
    <property type="project" value="UniProtKB-KW"/>
</dbReference>
<evidence type="ECO:0000256" key="3">
    <source>
        <dbReference type="SAM" id="MobiDB-lite"/>
    </source>
</evidence>
<dbReference type="AlphaFoldDB" id="A0A3P8LB40"/>
<organism evidence="6 7">
    <name type="scientific">Mycoplasmopsis caviae</name>
    <dbReference type="NCBI Taxonomy" id="55603"/>
    <lineage>
        <taxon>Bacteria</taxon>
        <taxon>Bacillati</taxon>
        <taxon>Mycoplasmatota</taxon>
        <taxon>Mycoplasmoidales</taxon>
        <taxon>Metamycoplasmataceae</taxon>
        <taxon>Mycoplasmopsis</taxon>
    </lineage>
</organism>
<proteinExistence type="predicted"/>
<keyword evidence="5" id="KW-0255">Endonuclease</keyword>
<gene>
    <name evidence="6" type="primary">bsn</name>
    <name evidence="6" type="ORF">NCTC10126_00703</name>
    <name evidence="5" type="ORF">NPA07_04160</name>
</gene>
<keyword evidence="4" id="KW-0472">Membrane</keyword>
<keyword evidence="4" id="KW-1133">Transmembrane helix</keyword>
<dbReference type="InterPro" id="IPR007346">
    <property type="entry name" value="Endonuclease-I"/>
</dbReference>
<evidence type="ECO:0000256" key="4">
    <source>
        <dbReference type="SAM" id="Phobius"/>
    </source>
</evidence>
<dbReference type="EMBL" id="UZVY01000001">
    <property type="protein sequence ID" value="VDR42201.1"/>
    <property type="molecule type" value="Genomic_DNA"/>
</dbReference>
<dbReference type="EMBL" id="CP101806">
    <property type="protein sequence ID" value="UUD34975.1"/>
    <property type="molecule type" value="Genomic_DNA"/>
</dbReference>
<dbReference type="PANTHER" id="PTHR33607">
    <property type="entry name" value="ENDONUCLEASE-1"/>
    <property type="match status" value="1"/>
</dbReference>
<dbReference type="OrthoDB" id="9801679at2"/>
<feature type="region of interest" description="Disordered" evidence="3">
    <location>
        <begin position="128"/>
        <end position="148"/>
    </location>
</feature>
<dbReference type="PANTHER" id="PTHR33607:SF2">
    <property type="entry name" value="ENDONUCLEASE-1"/>
    <property type="match status" value="1"/>
</dbReference>
<evidence type="ECO:0000313" key="7">
    <source>
        <dbReference type="Proteomes" id="UP000280036"/>
    </source>
</evidence>
<name>A0A3P8LB40_9BACT</name>